<evidence type="ECO:0000313" key="2">
    <source>
        <dbReference type="EMBL" id="GMF17872.1"/>
    </source>
</evidence>
<feature type="region of interest" description="Disordered" evidence="1">
    <location>
        <begin position="86"/>
        <end position="117"/>
    </location>
</feature>
<dbReference type="OrthoDB" id="120650at2759"/>
<reference evidence="2" key="1">
    <citation type="submission" date="2023-04" db="EMBL/GenBank/DDBJ databases">
        <title>Phytophthora fragariaefolia NBRC 109709.</title>
        <authorList>
            <person name="Ichikawa N."/>
            <person name="Sato H."/>
            <person name="Tonouchi N."/>
        </authorList>
    </citation>
    <scope>NUCLEOTIDE SEQUENCE</scope>
    <source>
        <strain evidence="2">NBRC 109709</strain>
    </source>
</reference>
<evidence type="ECO:0000256" key="1">
    <source>
        <dbReference type="SAM" id="MobiDB-lite"/>
    </source>
</evidence>
<keyword evidence="3" id="KW-1185">Reference proteome</keyword>
<feature type="region of interest" description="Disordered" evidence="1">
    <location>
        <begin position="133"/>
        <end position="153"/>
    </location>
</feature>
<dbReference type="EMBL" id="BSXT01000114">
    <property type="protein sequence ID" value="GMF17872.1"/>
    <property type="molecule type" value="Genomic_DNA"/>
</dbReference>
<proteinExistence type="predicted"/>
<organism evidence="2 3">
    <name type="scientific">Phytophthora fragariaefolia</name>
    <dbReference type="NCBI Taxonomy" id="1490495"/>
    <lineage>
        <taxon>Eukaryota</taxon>
        <taxon>Sar</taxon>
        <taxon>Stramenopiles</taxon>
        <taxon>Oomycota</taxon>
        <taxon>Peronosporomycetes</taxon>
        <taxon>Peronosporales</taxon>
        <taxon>Peronosporaceae</taxon>
        <taxon>Phytophthora</taxon>
    </lineage>
</organism>
<accession>A0A9W6TRL4</accession>
<protein>
    <submittedName>
        <fullName evidence="2">Unnamed protein product</fullName>
    </submittedName>
</protein>
<feature type="region of interest" description="Disordered" evidence="1">
    <location>
        <begin position="1"/>
        <end position="29"/>
    </location>
</feature>
<gene>
    <name evidence="2" type="ORF">Pfra01_000138300</name>
</gene>
<evidence type="ECO:0000313" key="3">
    <source>
        <dbReference type="Proteomes" id="UP001165121"/>
    </source>
</evidence>
<dbReference type="AlphaFoldDB" id="A0A9W6TRL4"/>
<dbReference type="Proteomes" id="UP001165121">
    <property type="component" value="Unassembled WGS sequence"/>
</dbReference>
<sequence>MSEPRAHWSKLKAQFQLPESSGSGRISRRSCATIATPALSSAAPAPASPAADRTATSLSIATKLMATKRNLCGDLQYRRVVEVDKTMRKNSGDRSMSAALQHRKVGRGSARNGVNDADRWGAAGVRVVREAAGGEAALERGEPPQPRHVTSPA</sequence>
<name>A0A9W6TRL4_9STRA</name>
<feature type="compositionally biased region" description="Low complexity" evidence="1">
    <location>
        <begin position="20"/>
        <end position="29"/>
    </location>
</feature>
<comment type="caution">
    <text evidence="2">The sequence shown here is derived from an EMBL/GenBank/DDBJ whole genome shotgun (WGS) entry which is preliminary data.</text>
</comment>